<dbReference type="Pfam" id="PF12730">
    <property type="entry name" value="ABC2_membrane_4"/>
    <property type="match status" value="1"/>
</dbReference>
<name>A0A7W2ARK7_9BACL</name>
<comment type="caution">
    <text evidence="2">The sequence shown here is derived from an EMBL/GenBank/DDBJ whole genome shotgun (WGS) entry which is preliminary data.</text>
</comment>
<feature type="transmembrane region" description="Helical" evidence="1">
    <location>
        <begin position="136"/>
        <end position="157"/>
    </location>
</feature>
<dbReference type="EMBL" id="JACEOL010000038">
    <property type="protein sequence ID" value="MBA4603079.1"/>
    <property type="molecule type" value="Genomic_DNA"/>
</dbReference>
<evidence type="ECO:0000256" key="1">
    <source>
        <dbReference type="SAM" id="Phobius"/>
    </source>
</evidence>
<organism evidence="2 3">
    <name type="scientific">Thermoactinomyces mirandus</name>
    <dbReference type="NCBI Taxonomy" id="2756294"/>
    <lineage>
        <taxon>Bacteria</taxon>
        <taxon>Bacillati</taxon>
        <taxon>Bacillota</taxon>
        <taxon>Bacilli</taxon>
        <taxon>Bacillales</taxon>
        <taxon>Thermoactinomycetaceae</taxon>
        <taxon>Thermoactinomyces</taxon>
    </lineage>
</organism>
<accession>A0A7W2ARK7</accession>
<keyword evidence="1" id="KW-0812">Transmembrane</keyword>
<feature type="transmembrane region" description="Helical" evidence="1">
    <location>
        <begin position="96"/>
        <end position="124"/>
    </location>
</feature>
<reference evidence="2 3" key="1">
    <citation type="submission" date="2020-07" db="EMBL/GenBank/DDBJ databases">
        <title>Thermoactinomyces phylogeny.</title>
        <authorList>
            <person name="Dunlap C."/>
        </authorList>
    </citation>
    <scope>NUCLEOTIDE SEQUENCE [LARGE SCALE GENOMIC DNA]</scope>
    <source>
        <strain evidence="2 3">AMNI-1</strain>
    </source>
</reference>
<feature type="transmembrane region" description="Helical" evidence="1">
    <location>
        <begin position="57"/>
        <end position="75"/>
    </location>
</feature>
<sequence>MNMIQSELLKYKGTFTRKLILLAPLLFVINALLQKLFMPVDYSRSWQLLIALVYNWWPVIFVPLGIALLAALGASQEKKAGNYRYLRAMNISPARIWSGKVIVMALHTLVAAFFLMVATVISGFISADGPVPWLKIFTGGLVIWVASLAIIPIQLWVASWKGTFYSMTAGFAGMIAGVLAAPKSCWVYVPWSWPTRLMCPIIGVHPNGILLEATDPLRDASSIPAGITLSILSGILITAITAIWFDRKEVKS</sequence>
<dbReference type="AlphaFoldDB" id="A0A7W2ARK7"/>
<keyword evidence="3" id="KW-1185">Reference proteome</keyword>
<feature type="transmembrane region" description="Helical" evidence="1">
    <location>
        <begin position="223"/>
        <end position="245"/>
    </location>
</feature>
<keyword evidence="1" id="KW-1133">Transmembrane helix</keyword>
<proteinExistence type="predicted"/>
<gene>
    <name evidence="2" type="ORF">H2C83_12270</name>
</gene>
<feature type="transmembrane region" description="Helical" evidence="1">
    <location>
        <begin position="169"/>
        <end position="189"/>
    </location>
</feature>
<dbReference type="Proteomes" id="UP000538292">
    <property type="component" value="Unassembled WGS sequence"/>
</dbReference>
<dbReference type="NCBIfam" id="TIGR03732">
    <property type="entry name" value="lanti_perm_MutE"/>
    <property type="match status" value="1"/>
</dbReference>
<dbReference type="CDD" id="cd21807">
    <property type="entry name" value="ABC-2_lan_permease_MutE_EpiE-like"/>
    <property type="match status" value="1"/>
</dbReference>
<dbReference type="InterPro" id="IPR021205">
    <property type="entry name" value="Lanti_perm_SpaE/MutE/EpiE-like"/>
</dbReference>
<protein>
    <submittedName>
        <fullName evidence="2">Lantibiotic immunity ABC transporter MutE/EpiE family permease subunit</fullName>
    </submittedName>
</protein>
<dbReference type="RefSeq" id="WP_181741238.1">
    <property type="nucleotide sequence ID" value="NZ_JACEOL010000038.1"/>
</dbReference>
<evidence type="ECO:0000313" key="3">
    <source>
        <dbReference type="Proteomes" id="UP000538292"/>
    </source>
</evidence>
<keyword evidence="1" id="KW-0472">Membrane</keyword>
<evidence type="ECO:0000313" key="2">
    <source>
        <dbReference type="EMBL" id="MBA4603079.1"/>
    </source>
</evidence>